<feature type="repeat" description="Solcar" evidence="9">
    <location>
        <begin position="82"/>
        <end position="164"/>
    </location>
</feature>
<dbReference type="Proteomes" id="UP001244341">
    <property type="component" value="Chromosome 1b"/>
</dbReference>
<evidence type="ECO:0000256" key="6">
    <source>
        <dbReference type="ARBA" id="ARBA00022989"/>
    </source>
</evidence>
<protein>
    <recommendedName>
        <fullName evidence="14">Mitochondrial carrier protein</fullName>
    </recommendedName>
</protein>
<reference evidence="12 13" key="1">
    <citation type="submission" date="2023-05" db="EMBL/GenBank/DDBJ databases">
        <title>A 100% complete, gapless, phased diploid assembly of the Scenedesmus obliquus UTEX 3031 genome.</title>
        <authorList>
            <person name="Biondi T.C."/>
            <person name="Hanschen E.R."/>
            <person name="Kwon T."/>
            <person name="Eng W."/>
            <person name="Kruse C.P.S."/>
            <person name="Koehler S.I."/>
            <person name="Kunde Y."/>
            <person name="Gleasner C.D."/>
            <person name="You Mak K.T."/>
            <person name="Polle J."/>
            <person name="Hovde B.T."/>
            <person name="Starkenburg S.R."/>
        </authorList>
    </citation>
    <scope>NUCLEOTIDE SEQUENCE [LARGE SCALE GENOMIC DNA]</scope>
    <source>
        <strain evidence="12 13">DOE0152z</strain>
    </source>
</reference>
<feature type="repeat" description="Solcar" evidence="9">
    <location>
        <begin position="1"/>
        <end position="63"/>
    </location>
</feature>
<feature type="repeat" description="Solcar" evidence="9">
    <location>
        <begin position="211"/>
        <end position="298"/>
    </location>
</feature>
<evidence type="ECO:0000256" key="7">
    <source>
        <dbReference type="ARBA" id="ARBA00023128"/>
    </source>
</evidence>
<comment type="subcellular location">
    <subcellularLocation>
        <location evidence="1">Mitochondrion membrane</location>
        <topology evidence="1">Multi-pass membrane protein</topology>
    </subcellularLocation>
</comment>
<accession>A0ABY8TI13</accession>
<keyword evidence="3 10" id="KW-0813">Transport</keyword>
<dbReference type="SUPFAM" id="SSF103506">
    <property type="entry name" value="Mitochondrial carrier"/>
    <property type="match status" value="1"/>
</dbReference>
<dbReference type="PANTHER" id="PTHR45624">
    <property type="entry name" value="MITOCHONDRIAL BASIC AMINO ACIDS TRANSPORTER-RELATED"/>
    <property type="match status" value="1"/>
</dbReference>
<evidence type="ECO:0000256" key="3">
    <source>
        <dbReference type="ARBA" id="ARBA00022448"/>
    </source>
</evidence>
<dbReference type="PROSITE" id="PS50920">
    <property type="entry name" value="SOLCAR"/>
    <property type="match status" value="3"/>
</dbReference>
<keyword evidence="4 9" id="KW-0812">Transmembrane</keyword>
<keyword evidence="6" id="KW-1133">Transmembrane helix</keyword>
<dbReference type="Pfam" id="PF00153">
    <property type="entry name" value="Mito_carr"/>
    <property type="match status" value="3"/>
</dbReference>
<evidence type="ECO:0000313" key="12">
    <source>
        <dbReference type="EMBL" id="WIA08102.1"/>
    </source>
</evidence>
<dbReference type="InterPro" id="IPR018108">
    <property type="entry name" value="MCP_transmembrane"/>
</dbReference>
<evidence type="ECO:0000256" key="1">
    <source>
        <dbReference type="ARBA" id="ARBA00004225"/>
    </source>
</evidence>
<evidence type="ECO:0000256" key="5">
    <source>
        <dbReference type="ARBA" id="ARBA00022737"/>
    </source>
</evidence>
<dbReference type="InterPro" id="IPR023395">
    <property type="entry name" value="MCP_dom_sf"/>
</dbReference>
<feature type="region of interest" description="Disordered" evidence="11">
    <location>
        <begin position="178"/>
        <end position="199"/>
    </location>
</feature>
<name>A0ABY8TI13_TETOB</name>
<evidence type="ECO:0000256" key="11">
    <source>
        <dbReference type="SAM" id="MobiDB-lite"/>
    </source>
</evidence>
<keyword evidence="13" id="KW-1185">Reference proteome</keyword>
<evidence type="ECO:0000256" key="2">
    <source>
        <dbReference type="ARBA" id="ARBA00006375"/>
    </source>
</evidence>
<proteinExistence type="inferred from homology"/>
<keyword evidence="8 9" id="KW-0472">Membrane</keyword>
<keyword evidence="7" id="KW-0496">Mitochondrion</keyword>
<organism evidence="12 13">
    <name type="scientific">Tetradesmus obliquus</name>
    <name type="common">Green alga</name>
    <name type="synonym">Acutodesmus obliquus</name>
    <dbReference type="NCBI Taxonomy" id="3088"/>
    <lineage>
        <taxon>Eukaryota</taxon>
        <taxon>Viridiplantae</taxon>
        <taxon>Chlorophyta</taxon>
        <taxon>core chlorophytes</taxon>
        <taxon>Chlorophyceae</taxon>
        <taxon>CS clade</taxon>
        <taxon>Sphaeropleales</taxon>
        <taxon>Scenedesmaceae</taxon>
        <taxon>Tetradesmus</taxon>
    </lineage>
</organism>
<evidence type="ECO:0000256" key="9">
    <source>
        <dbReference type="PROSITE-ProRule" id="PRU00282"/>
    </source>
</evidence>
<dbReference type="InterPro" id="IPR050567">
    <property type="entry name" value="Mitochondrial_Carrier"/>
</dbReference>
<dbReference type="PANTHER" id="PTHR45624:SF12">
    <property type="entry name" value="MITOCHONDRIAL ORNITHINE TRANSPORTER 1"/>
    <property type="match status" value="1"/>
</dbReference>
<sequence length="304" mass="32536">MDTVKVRLQASSKGTYSSMGDCFKQIYRQQGLRGLYRGLSSPLCGVAMENGVSFLVFSRVMEYFRPEVAPHHGGNGSQELQTPMHAVPIAGAVAGMVLPLILCPTELVKCRMQMAQHTSPLACLRHIIQSEGLPGLWRGYLPTLCRELPGNAIFFTTYEGLRRILPGRGGAVAVTDTDTATAREEGVGAGDESGSSSSSSSALAGVWRVAVDAGGAILCGAAAGVVMWSAVLPLDVAKTRIQTAQPGSSMDTGVLKQLQLLWREGGRRRLWAGYSPTVARAVPANACQWLAWEFAMRNLPQAEE</sequence>
<keyword evidence="5" id="KW-0677">Repeat</keyword>
<evidence type="ECO:0000313" key="13">
    <source>
        <dbReference type="Proteomes" id="UP001244341"/>
    </source>
</evidence>
<gene>
    <name evidence="12" type="ORF">OEZ85_007564</name>
</gene>
<evidence type="ECO:0000256" key="10">
    <source>
        <dbReference type="RuleBase" id="RU000488"/>
    </source>
</evidence>
<evidence type="ECO:0000256" key="4">
    <source>
        <dbReference type="ARBA" id="ARBA00022692"/>
    </source>
</evidence>
<evidence type="ECO:0008006" key="14">
    <source>
        <dbReference type="Google" id="ProtNLM"/>
    </source>
</evidence>
<evidence type="ECO:0000256" key="8">
    <source>
        <dbReference type="ARBA" id="ARBA00023136"/>
    </source>
</evidence>
<comment type="similarity">
    <text evidence="2 10">Belongs to the mitochondrial carrier (TC 2.A.29) family.</text>
</comment>
<feature type="compositionally biased region" description="Low complexity" evidence="11">
    <location>
        <begin position="190"/>
        <end position="199"/>
    </location>
</feature>
<dbReference type="Gene3D" id="1.50.40.10">
    <property type="entry name" value="Mitochondrial carrier domain"/>
    <property type="match status" value="1"/>
</dbReference>
<dbReference type="EMBL" id="CP126208">
    <property type="protein sequence ID" value="WIA08102.1"/>
    <property type="molecule type" value="Genomic_DNA"/>
</dbReference>